<dbReference type="EMBL" id="WWEQ01000006">
    <property type="protein sequence ID" value="MYM18894.1"/>
    <property type="molecule type" value="Genomic_DNA"/>
</dbReference>
<organism evidence="6 7">
    <name type="scientific">Brevibacterium rongguiense</name>
    <dbReference type="NCBI Taxonomy" id="2695267"/>
    <lineage>
        <taxon>Bacteria</taxon>
        <taxon>Bacillati</taxon>
        <taxon>Actinomycetota</taxon>
        <taxon>Actinomycetes</taxon>
        <taxon>Micrococcales</taxon>
        <taxon>Brevibacteriaceae</taxon>
        <taxon>Brevibacterium</taxon>
    </lineage>
</organism>
<dbReference type="InterPro" id="IPR027791">
    <property type="entry name" value="Galactosyl_T_C"/>
</dbReference>
<comment type="similarity">
    <text evidence="2">Belongs to the glycosyltransferase 2 family.</text>
</comment>
<dbReference type="Proteomes" id="UP000469215">
    <property type="component" value="Unassembled WGS sequence"/>
</dbReference>
<evidence type="ECO:0000313" key="7">
    <source>
        <dbReference type="Proteomes" id="UP000469215"/>
    </source>
</evidence>
<name>A0A6N9H5L0_9MICO</name>
<keyword evidence="3" id="KW-0328">Glycosyltransferase</keyword>
<sequence>MRVEVLTLATPDRLHRVLAQHAALAAAPPARHRVAVLSPSPSDLAAQRLPSSMTPLHVPARGRLPLARARNALAEAGSREGADLLVFLDADCLPAPGFLPALEAAAVREPDALLTGPVTYLTQAQTDPRLALGQRAASTPGPDPIAAMTAIRRPHPARPDPPAGTLQAVRAAEAAEADYALFWSLAFALRPRTFARIGGFCEDYCGYGGEDTDFALCARRAGADLVWAGGAAAVHLYHPVSRPPVEHLEDIVANARLFFRRWGHWPMRGWLEAFAAAGLVDYDPRAAGPEAGLRLRRSR</sequence>
<protein>
    <submittedName>
        <fullName evidence="6">Glycosyltransferase</fullName>
    </submittedName>
</protein>
<dbReference type="GO" id="GO:0016757">
    <property type="term" value="F:glycosyltransferase activity"/>
    <property type="evidence" value="ECO:0007669"/>
    <property type="project" value="UniProtKB-KW"/>
</dbReference>
<feature type="domain" description="Galactosyltransferase C-terminal" evidence="5">
    <location>
        <begin position="178"/>
        <end position="225"/>
    </location>
</feature>
<evidence type="ECO:0000256" key="3">
    <source>
        <dbReference type="ARBA" id="ARBA00022676"/>
    </source>
</evidence>
<evidence type="ECO:0000256" key="2">
    <source>
        <dbReference type="ARBA" id="ARBA00006739"/>
    </source>
</evidence>
<dbReference type="AlphaFoldDB" id="A0A6N9H5L0"/>
<proteinExistence type="inferred from homology"/>
<dbReference type="SUPFAM" id="SSF53448">
    <property type="entry name" value="Nucleotide-diphospho-sugar transferases"/>
    <property type="match status" value="1"/>
</dbReference>
<dbReference type="Gene3D" id="3.90.550.10">
    <property type="entry name" value="Spore Coat Polysaccharide Biosynthesis Protein SpsA, Chain A"/>
    <property type="match status" value="1"/>
</dbReference>
<accession>A0A6N9H5L0</accession>
<evidence type="ECO:0000256" key="4">
    <source>
        <dbReference type="ARBA" id="ARBA00022679"/>
    </source>
</evidence>
<comment type="caution">
    <text evidence="6">The sequence shown here is derived from an EMBL/GenBank/DDBJ whole genome shotgun (WGS) entry which is preliminary data.</text>
</comment>
<comment type="pathway">
    <text evidence="1">Cell wall biogenesis; cell wall polysaccharide biosynthesis.</text>
</comment>
<dbReference type="PANTHER" id="PTHR43179">
    <property type="entry name" value="RHAMNOSYLTRANSFERASE WBBL"/>
    <property type="match status" value="1"/>
</dbReference>
<dbReference type="CDD" id="cd00761">
    <property type="entry name" value="Glyco_tranf_GTA_type"/>
    <property type="match status" value="1"/>
</dbReference>
<evidence type="ECO:0000313" key="6">
    <source>
        <dbReference type="EMBL" id="MYM18894.1"/>
    </source>
</evidence>
<dbReference type="PANTHER" id="PTHR43179:SF12">
    <property type="entry name" value="GALACTOFURANOSYLTRANSFERASE GLFT2"/>
    <property type="match status" value="1"/>
</dbReference>
<evidence type="ECO:0000256" key="1">
    <source>
        <dbReference type="ARBA" id="ARBA00004776"/>
    </source>
</evidence>
<evidence type="ECO:0000259" key="5">
    <source>
        <dbReference type="Pfam" id="PF02709"/>
    </source>
</evidence>
<gene>
    <name evidence="6" type="ORF">GSY69_02580</name>
</gene>
<dbReference type="RefSeq" id="WP_160952334.1">
    <property type="nucleotide sequence ID" value="NZ_WWEQ01000006.1"/>
</dbReference>
<dbReference type="Pfam" id="PF02709">
    <property type="entry name" value="Glyco_transf_7C"/>
    <property type="match status" value="1"/>
</dbReference>
<reference evidence="6 7" key="1">
    <citation type="submission" date="2020-01" db="EMBL/GenBank/DDBJ databases">
        <authorList>
            <person name="Deng T."/>
        </authorList>
    </citation>
    <scope>NUCLEOTIDE SEQUENCE [LARGE SCALE GENOMIC DNA]</scope>
    <source>
        <strain evidence="6 7">5221</strain>
    </source>
</reference>
<keyword evidence="4 6" id="KW-0808">Transferase</keyword>
<keyword evidence="7" id="KW-1185">Reference proteome</keyword>
<dbReference type="InterPro" id="IPR029044">
    <property type="entry name" value="Nucleotide-diphossugar_trans"/>
</dbReference>